<dbReference type="Proteomes" id="UP000183417">
    <property type="component" value="Unassembled WGS sequence"/>
</dbReference>
<evidence type="ECO:0000313" key="2">
    <source>
        <dbReference type="EMBL" id="SDZ43085.1"/>
    </source>
</evidence>
<keyword evidence="2" id="KW-0540">Nuclease</keyword>
<gene>
    <name evidence="2" type="ORF">SAMN05421547_12413</name>
</gene>
<dbReference type="InterPro" id="IPR029471">
    <property type="entry name" value="HNH_5"/>
</dbReference>
<evidence type="ECO:0000259" key="1">
    <source>
        <dbReference type="Pfam" id="PF14279"/>
    </source>
</evidence>
<proteinExistence type="predicted"/>
<protein>
    <submittedName>
        <fullName evidence="2">HNH endonuclease</fullName>
    </submittedName>
</protein>
<feature type="domain" description="HNH endonuclease 5" evidence="1">
    <location>
        <begin position="3"/>
        <end position="52"/>
    </location>
</feature>
<organism evidence="2 3">
    <name type="scientific">Delftia lacustris</name>
    <dbReference type="NCBI Taxonomy" id="558537"/>
    <lineage>
        <taxon>Bacteria</taxon>
        <taxon>Pseudomonadati</taxon>
        <taxon>Pseudomonadota</taxon>
        <taxon>Betaproteobacteria</taxon>
        <taxon>Burkholderiales</taxon>
        <taxon>Comamonadaceae</taxon>
        <taxon>Delftia</taxon>
    </lineage>
</organism>
<keyword evidence="2" id="KW-0255">Endonuclease</keyword>
<name>A0A1H3T007_9BURK</name>
<dbReference type="Pfam" id="PF14279">
    <property type="entry name" value="HNH_5"/>
    <property type="match status" value="1"/>
</dbReference>
<dbReference type="GO" id="GO:0004519">
    <property type="term" value="F:endonuclease activity"/>
    <property type="evidence" value="ECO:0007669"/>
    <property type="project" value="UniProtKB-KW"/>
</dbReference>
<accession>A0A1H3T007</accession>
<dbReference type="GeneID" id="94692760"/>
<dbReference type="EMBL" id="FNPE01000024">
    <property type="protein sequence ID" value="SDZ43085.1"/>
    <property type="molecule type" value="Genomic_DNA"/>
</dbReference>
<reference evidence="2 3" key="1">
    <citation type="submission" date="2016-10" db="EMBL/GenBank/DDBJ databases">
        <authorList>
            <person name="de Groot N.N."/>
        </authorList>
    </citation>
    <scope>NUCLEOTIDE SEQUENCE [LARGE SCALE GENOMIC DNA]</scope>
    <source>
        <strain evidence="2 3">LMG 24775</strain>
    </source>
</reference>
<dbReference type="RefSeq" id="WP_083393658.1">
    <property type="nucleotide sequence ID" value="NZ_CP141274.1"/>
</dbReference>
<keyword evidence="2" id="KW-0378">Hydrolase</keyword>
<evidence type="ECO:0000313" key="3">
    <source>
        <dbReference type="Proteomes" id="UP000183417"/>
    </source>
</evidence>
<sequence length="413" mass="47378">MQCIICREEKSDMSDEHVIPESLGGYYHIYTVCKSCNSTMGTNVDAPLINHKLAELYRFVEEIKGKKGKIPNPFMGTFSGVEDSTDRVKLSIKSNNVIDTEYLPTITTREEDGRTILEIGIDSRNEDQIEEITKKYLQRNNIPETAILKTEKTIQIKDGWVTGKWEFDILKFKIGLLKIAYEFAVDSIPLYINDPDAIKIATILKTADYNNVTNYVNIGSGLQKEIFTPFSDYLDVDSKRHYLVLTQVGSKLLCLIKLSDLFAVGVTLAENTYLGLEEGILGINDPVEKKFRKMNMTEVINYCLGPLHTRFLYYFNTNEEAMAASREINNPSFEVEESGNGVIPLFQRNGDPLSFATHELLPHCEMIDKSDKNWQNHLFKFKEDQSYYIKSKKSRRLYQVVAFEMSRQRIDKV</sequence>
<dbReference type="AlphaFoldDB" id="A0A1H3T007"/>